<feature type="region of interest" description="Disordered" evidence="1">
    <location>
        <begin position="14"/>
        <end position="34"/>
    </location>
</feature>
<feature type="compositionally biased region" description="Acidic residues" evidence="1">
    <location>
        <begin position="798"/>
        <end position="842"/>
    </location>
</feature>
<feature type="compositionally biased region" description="Basic and acidic residues" evidence="1">
    <location>
        <begin position="683"/>
        <end position="702"/>
    </location>
</feature>
<dbReference type="Proteomes" id="UP001162029">
    <property type="component" value="Unassembled WGS sequence"/>
</dbReference>
<sequence length="842" mass="93003">MNRDVGDAAMQLKRTAEEAEEGRDAKFRRTEKTASMAQSTAMAANEAMFGNLQQRNKHFFIGAQPMTTQSLQVPAHNTRMSTLSSAPTSQTQSIQMKMQQRQQQQYAAAIAARHNTQQHQHQDAAMATMMEMQSSPGQLNNMKPMASTGQVSSSIDNVHVASLLRNQGLNFRMSTLSGDQPEQHLPSIPSTSVASQMPAISEAPTTLSETEECCLVCGLKGDIFTCNGGCGLHVHPACIGEEAIFPFVVGQVCGSCFIVQQNRASPEDLTKGGPNALSVRRAILCVNLETNSNANFDKFGHLASLRLAEIGSIAGYPIKPFAEKFVEPYLQRWIREKLTTTDKWMLNVRGVFTVMIGLYSLKRAGIAHGLHHKVIDLMKARKFTVMDYFGWHPAIESPTLVFPTTFTKYISTLLAAFYAEQVGIPLGASTLDVFAHTNTVRGLYKGLQPFDADGVVWELFTDQLRMIFGFLDIMSNFGTLQLNPDLFVLEVNIIFNPAYVNQAMITNEFEVVGKFLQCMKLFGLAKSMENENMIESCERYLLFKHLPNGSWCKSNGSTVDQYKATVTCSKALLNPEFRGYGPISLDFQRLLEKWARNSSPKLPSTAMAGGKQPAEITKLKRLVSGVTVKANTQVRLKRLESMYERQIAPKGCNSSLESLMTERMKQLLKTKKLENFAKSVTSTEDKSGADGINGKESHRADTDEAVPVNEKTPIAADGTTDSEDVKAEYQSNRDSRASLADKNQDDDEMLTSMSLHEDLEIFDGLQFEDGGGIIDMSFHSLAPSTVVDDETVEHAMEDADGTDAPGQDDDEDETMDDNVYDDDEDENEDGASNYADEEASQD</sequence>
<accession>A0AAV0TH10</accession>
<protein>
    <recommendedName>
        <fullName evidence="4">Zinc finger PHD-type domain-containing protein</fullName>
    </recommendedName>
</protein>
<comment type="caution">
    <text evidence="2">The sequence shown here is derived from an EMBL/GenBank/DDBJ whole genome shotgun (WGS) entry which is preliminary data.</text>
</comment>
<dbReference type="EMBL" id="CANTFM010000360">
    <property type="protein sequence ID" value="CAI5719874.1"/>
    <property type="molecule type" value="Genomic_DNA"/>
</dbReference>
<name>A0AAV0TH10_9STRA</name>
<organism evidence="2 3">
    <name type="scientific">Peronospora destructor</name>
    <dbReference type="NCBI Taxonomy" id="86335"/>
    <lineage>
        <taxon>Eukaryota</taxon>
        <taxon>Sar</taxon>
        <taxon>Stramenopiles</taxon>
        <taxon>Oomycota</taxon>
        <taxon>Peronosporomycetes</taxon>
        <taxon>Peronosporales</taxon>
        <taxon>Peronosporaceae</taxon>
        <taxon>Peronospora</taxon>
    </lineage>
</organism>
<keyword evidence="3" id="KW-1185">Reference proteome</keyword>
<evidence type="ECO:0000313" key="2">
    <source>
        <dbReference type="EMBL" id="CAI5719874.1"/>
    </source>
</evidence>
<evidence type="ECO:0008006" key="4">
    <source>
        <dbReference type="Google" id="ProtNLM"/>
    </source>
</evidence>
<reference evidence="2" key="1">
    <citation type="submission" date="2022-12" db="EMBL/GenBank/DDBJ databases">
        <authorList>
            <person name="Webb A."/>
        </authorList>
    </citation>
    <scope>NUCLEOTIDE SEQUENCE</scope>
    <source>
        <strain evidence="2">Pd1</strain>
    </source>
</reference>
<feature type="region of interest" description="Disordered" evidence="1">
    <location>
        <begin position="792"/>
        <end position="842"/>
    </location>
</feature>
<gene>
    <name evidence="2" type="ORF">PDE001_LOCUS2130</name>
</gene>
<evidence type="ECO:0000256" key="1">
    <source>
        <dbReference type="SAM" id="MobiDB-lite"/>
    </source>
</evidence>
<feature type="compositionally biased region" description="Basic and acidic residues" evidence="1">
    <location>
        <begin position="14"/>
        <end position="32"/>
    </location>
</feature>
<evidence type="ECO:0000313" key="3">
    <source>
        <dbReference type="Proteomes" id="UP001162029"/>
    </source>
</evidence>
<proteinExistence type="predicted"/>
<dbReference type="AlphaFoldDB" id="A0AAV0TH10"/>
<feature type="region of interest" description="Disordered" evidence="1">
    <location>
        <begin position="679"/>
        <end position="724"/>
    </location>
</feature>